<dbReference type="NCBIfam" id="TIGR00299">
    <property type="entry name" value="nickel pincer cofactor biosynthesis protein LarC"/>
    <property type="match status" value="1"/>
</dbReference>
<comment type="function">
    <text evidence="3">Involved in the biosynthesis of a nickel-pincer cofactor ((SCS)Ni(II) pincer complex). Binds Ni(2+), and functions in nickel delivery to pyridinium-3,5-bisthiocarboxylic acid mononucleotide (P2TMN), to form the mature cofactor. Is thus probably required for the activation of nickel-pincer cofactor-dependent enzymes.</text>
</comment>
<dbReference type="PANTHER" id="PTHR36566:SF1">
    <property type="entry name" value="PYRIDINIUM-3,5-BISTHIOCARBOXYLIC ACID MONONUCLEOTIDE NICKEL INSERTION PROTEIN"/>
    <property type="match status" value="1"/>
</dbReference>
<evidence type="ECO:0000256" key="1">
    <source>
        <dbReference type="ARBA" id="ARBA00022596"/>
    </source>
</evidence>
<dbReference type="Gene3D" id="3.30.70.1380">
    <property type="entry name" value="Transcriptional regulatory protein pf0864 domain like"/>
    <property type="match status" value="1"/>
</dbReference>
<organism evidence="4 5">
    <name type="scientific">Sulfobacillus thermotolerans</name>
    <dbReference type="NCBI Taxonomy" id="338644"/>
    <lineage>
        <taxon>Bacteria</taxon>
        <taxon>Bacillati</taxon>
        <taxon>Bacillota</taxon>
        <taxon>Clostridia</taxon>
        <taxon>Eubacteriales</taxon>
        <taxon>Clostridiales Family XVII. Incertae Sedis</taxon>
        <taxon>Sulfobacillus</taxon>
    </lineage>
</organism>
<evidence type="ECO:0000256" key="3">
    <source>
        <dbReference type="HAMAP-Rule" id="MF_01074"/>
    </source>
</evidence>
<dbReference type="EMBL" id="CP019454">
    <property type="protein sequence ID" value="AUW93095.1"/>
    <property type="molecule type" value="Genomic_DNA"/>
</dbReference>
<keyword evidence="2 3" id="KW-0456">Lyase</keyword>
<proteinExistence type="inferred from homology"/>
<comment type="catalytic activity">
    <reaction evidence="3">
        <text>Ni(II)-pyridinium-3,5-bisthiocarboxylate mononucleotide = pyridinium-3,5-bisthiocarboxylate mononucleotide + Ni(2+)</text>
        <dbReference type="Rhea" id="RHEA:54784"/>
        <dbReference type="ChEBI" id="CHEBI:49786"/>
        <dbReference type="ChEBI" id="CHEBI:137372"/>
        <dbReference type="ChEBI" id="CHEBI:137373"/>
        <dbReference type="EC" id="4.99.1.12"/>
    </reaction>
</comment>
<dbReference type="InterPro" id="IPR002822">
    <property type="entry name" value="Ni_insertion"/>
</dbReference>
<dbReference type="Gene3D" id="3.10.20.300">
    <property type="entry name" value="mk0293 like domain"/>
    <property type="match status" value="1"/>
</dbReference>
<dbReference type="Pfam" id="PF01969">
    <property type="entry name" value="Ni_insertion"/>
    <property type="match status" value="1"/>
</dbReference>
<dbReference type="EC" id="4.99.1.12" evidence="3"/>
<dbReference type="Proteomes" id="UP000325292">
    <property type="component" value="Chromosome"/>
</dbReference>
<gene>
    <name evidence="3" type="primary">larC</name>
    <name evidence="4" type="ORF">BXT84_03290</name>
</gene>
<name>A0ABM6RNZ7_9FIRM</name>
<keyword evidence="5" id="KW-1185">Reference proteome</keyword>
<reference evidence="4 5" key="1">
    <citation type="journal article" date="2019" name="Sci. Rep.">
        <title>Sulfobacillus thermotolerans: new insights into resistance and metabolic capacities of acidophilic chemolithotrophs.</title>
        <authorList>
            <person name="Panyushkina A.E."/>
            <person name="Babenko V.V."/>
            <person name="Nikitina A.S."/>
            <person name="Selezneva O.V."/>
            <person name="Tsaplina I.A."/>
            <person name="Letarova M.A."/>
            <person name="Kostryukova E.S."/>
            <person name="Letarov A.V."/>
        </authorList>
    </citation>
    <scope>NUCLEOTIDE SEQUENCE [LARGE SCALE GENOMIC DNA]</scope>
    <source>
        <strain evidence="4 5">Kr1</strain>
    </source>
</reference>
<keyword evidence="1 3" id="KW-0533">Nickel</keyword>
<evidence type="ECO:0000313" key="5">
    <source>
        <dbReference type="Proteomes" id="UP000325292"/>
    </source>
</evidence>
<protein>
    <recommendedName>
        <fullName evidence="3">Pyridinium-3,5-bisthiocarboxylic acid mononucleotide nickel insertion protein</fullName>
        <shortName evidence="3">P2TMN nickel insertion protein</shortName>
        <ecNumber evidence="3">4.99.1.12</ecNumber>
    </recommendedName>
    <alternativeName>
        <fullName evidence="3">Nickel-pincer cofactor biosynthesis protein LarC</fullName>
    </alternativeName>
</protein>
<dbReference type="PANTHER" id="PTHR36566">
    <property type="entry name" value="NICKEL INSERTION PROTEIN-RELATED"/>
    <property type="match status" value="1"/>
</dbReference>
<evidence type="ECO:0000313" key="4">
    <source>
        <dbReference type="EMBL" id="AUW93095.1"/>
    </source>
</evidence>
<sequence>MNELLAYLECPAGVSGNMFLGAWLDAGVAEDRWREMLASLMLKGVSVNRTAVYPKGIQATFVDVVVDEEAPWYETHPAPESTLHPHRHWAEIDALLTQAGGLPEIVKTLSRRAFRLLAEAEGAVHGVPAEEVHFHEVGAYDAIIDVVGAFCGWYLAGMPRCYVSPIEVGGGTVSCAHGRLPVPAPAVARLLQGFVTYSSGNWGETVTPTGAAILRALVEHSGSLGKPVPPMRDQRGGYGAGSREFPVANVFRIRMGQAVRSRDDASVVELSANIDDMSPEWMGDIIDVLLKQGALDAWVTPVVMKKGRPGWIVSALTDLAQEEFVTEVMLRQTTTLGVRRMERQRTVLERSWEVVSTPYGAVRMKIAGRHGQIWNAAPEYEDCRRQAHEAGVPLKDVYQAAWSAFQQPKTEDDFDGGIE</sequence>
<comment type="similarity">
    <text evidence="3">Belongs to the LarC family.</text>
</comment>
<dbReference type="HAMAP" id="MF_01074">
    <property type="entry name" value="LarC"/>
    <property type="match status" value="1"/>
</dbReference>
<accession>A0ABM6RNZ7</accession>
<evidence type="ECO:0000256" key="2">
    <source>
        <dbReference type="ARBA" id="ARBA00023239"/>
    </source>
</evidence>